<dbReference type="EMBL" id="CP104013">
    <property type="protein sequence ID" value="UYP47077.1"/>
    <property type="molecule type" value="Genomic_DNA"/>
</dbReference>
<gene>
    <name evidence="3" type="ORF">NEF87_003362</name>
</gene>
<dbReference type="Gene3D" id="3.10.450.50">
    <property type="match status" value="1"/>
</dbReference>
<sequence>MNRLLEIFSDDFSGFGTGSDENSFDFEDFTELYIREVEQVPSKLDIQINREKIHSHSSNFFTGMAELDIKVSLDDGILSFEGLRISVIFQKKKNLWKLVHKHISSPLIIQENGETVPIKELQKKNQELELKVEEKTKKLLIQNVELQEKNDRLQAALNEVSTLKTLLPICANCKKIRDDSGYWQNVEEYLQKNTDIRLTHSLCNDCVQELYPEMNFDNT</sequence>
<proteinExistence type="predicted"/>
<evidence type="ECO:0000313" key="4">
    <source>
        <dbReference type="Proteomes" id="UP001208689"/>
    </source>
</evidence>
<dbReference type="Pfam" id="PF13474">
    <property type="entry name" value="SnoaL_3"/>
    <property type="match status" value="1"/>
</dbReference>
<name>A0ABY6HXK0_9ARCH</name>
<dbReference type="SUPFAM" id="SSF54427">
    <property type="entry name" value="NTF2-like"/>
    <property type="match status" value="1"/>
</dbReference>
<keyword evidence="1" id="KW-0175">Coiled coil</keyword>
<reference evidence="3" key="1">
    <citation type="submission" date="2022-09" db="EMBL/GenBank/DDBJ databases">
        <title>Actin cytoskeleton and complex cell architecture in an #Asgard archaeon.</title>
        <authorList>
            <person name="Ponce Toledo R.I."/>
            <person name="Schleper C."/>
            <person name="Rodrigues Oliveira T."/>
            <person name="Wollweber F."/>
            <person name="Xu J."/>
            <person name="Rittmann S."/>
            <person name="Klingl A."/>
            <person name="Pilhofer M."/>
        </authorList>
    </citation>
    <scope>NUCLEOTIDE SEQUENCE</scope>
    <source>
        <strain evidence="3">B-35</strain>
    </source>
</reference>
<accession>A0ABY6HXK0</accession>
<feature type="coiled-coil region" evidence="1">
    <location>
        <begin position="118"/>
        <end position="166"/>
    </location>
</feature>
<dbReference type="InterPro" id="IPR037401">
    <property type="entry name" value="SnoaL-like"/>
</dbReference>
<feature type="domain" description="SnoaL-like" evidence="2">
    <location>
        <begin position="2"/>
        <end position="107"/>
    </location>
</feature>
<organism evidence="3 4">
    <name type="scientific">Candidatus Lokiarchaeum ossiferum</name>
    <dbReference type="NCBI Taxonomy" id="2951803"/>
    <lineage>
        <taxon>Archaea</taxon>
        <taxon>Promethearchaeati</taxon>
        <taxon>Promethearchaeota</taxon>
        <taxon>Promethearchaeia</taxon>
        <taxon>Promethearchaeales</taxon>
        <taxon>Promethearchaeaceae</taxon>
        <taxon>Candidatus Lokiarchaeum</taxon>
    </lineage>
</organism>
<keyword evidence="4" id="KW-1185">Reference proteome</keyword>
<evidence type="ECO:0000313" key="3">
    <source>
        <dbReference type="EMBL" id="UYP47077.1"/>
    </source>
</evidence>
<evidence type="ECO:0000256" key="1">
    <source>
        <dbReference type="SAM" id="Coils"/>
    </source>
</evidence>
<dbReference type="Proteomes" id="UP001208689">
    <property type="component" value="Chromosome"/>
</dbReference>
<evidence type="ECO:0000259" key="2">
    <source>
        <dbReference type="Pfam" id="PF13474"/>
    </source>
</evidence>
<dbReference type="InterPro" id="IPR032710">
    <property type="entry name" value="NTF2-like_dom_sf"/>
</dbReference>
<protein>
    <recommendedName>
        <fullName evidence="2">SnoaL-like domain-containing protein</fullName>
    </recommendedName>
</protein>